<name>A0A482JH77_9CAUD</name>
<keyword evidence="3" id="KW-1185">Reference proteome</keyword>
<dbReference type="EMBL" id="MK562505">
    <property type="protein sequence ID" value="QBP33111.1"/>
    <property type="molecule type" value="Genomic_DNA"/>
</dbReference>
<proteinExistence type="predicted"/>
<sequence length="69" mass="8026">MFNTIKQDHKAKIEAGVENLKVIIAKAKETTEAEMEALESQIQHLLNKRVELKSRLDYIESKQKLFQEV</sequence>
<accession>A0A482JH77</accession>
<gene>
    <name evidence="2" type="ORF">Silverhawkium_gp24</name>
</gene>
<reference evidence="2 3" key="1">
    <citation type="submission" date="2019-02" db="EMBL/GenBank/DDBJ databases">
        <title>A cornucopia of Shigella phages from the Cornhusker state.</title>
        <authorList>
            <person name="Doore S.M."/>
            <person name="Schrad J.R."/>
            <person name="Perrett H.R."/>
            <person name="Dover J.A."/>
            <person name="Schrad K.P."/>
            <person name="Dean W.F."/>
            <person name="Parent K.N."/>
        </authorList>
    </citation>
    <scope>NUCLEOTIDE SEQUENCE [LARGE SCALE GENOMIC DNA]</scope>
</reference>
<dbReference type="Proteomes" id="UP000295288">
    <property type="component" value="Segment"/>
</dbReference>
<evidence type="ECO:0000313" key="2">
    <source>
        <dbReference type="EMBL" id="QBP33111.1"/>
    </source>
</evidence>
<keyword evidence="1" id="KW-0175">Coiled coil</keyword>
<evidence type="ECO:0000256" key="1">
    <source>
        <dbReference type="SAM" id="Coils"/>
    </source>
</evidence>
<organism evidence="2 3">
    <name type="scientific">Shigella phage Silverhawkium</name>
    <dbReference type="NCBI Taxonomy" id="2530185"/>
    <lineage>
        <taxon>Viruses</taxon>
        <taxon>Duplodnaviria</taxon>
        <taxon>Heunggongvirae</taxon>
        <taxon>Uroviricota</taxon>
        <taxon>Caudoviricetes</taxon>
        <taxon>Andersonviridae</taxon>
        <taxon>Ounavirinae</taxon>
        <taxon>Mooglevirus</taxon>
        <taxon>Mooglevirus silverhawkium</taxon>
    </lineage>
</organism>
<protein>
    <submittedName>
        <fullName evidence="2">Uncharacterized protein</fullName>
    </submittedName>
</protein>
<evidence type="ECO:0000313" key="3">
    <source>
        <dbReference type="Proteomes" id="UP000295288"/>
    </source>
</evidence>
<feature type="coiled-coil region" evidence="1">
    <location>
        <begin position="28"/>
        <end position="55"/>
    </location>
</feature>